<dbReference type="InterPro" id="IPR036249">
    <property type="entry name" value="Thioredoxin-like_sf"/>
</dbReference>
<dbReference type="EMBL" id="JABCRI010000006">
    <property type="protein sequence ID" value="KAF8404577.1"/>
    <property type="molecule type" value="Genomic_DNA"/>
</dbReference>
<evidence type="ECO:0000256" key="4">
    <source>
        <dbReference type="SAM" id="MobiDB-lite"/>
    </source>
</evidence>
<dbReference type="InterPro" id="IPR013105">
    <property type="entry name" value="TPR_2"/>
</dbReference>
<dbReference type="Gene3D" id="1.25.40.10">
    <property type="entry name" value="Tetratricopeptide repeat domain"/>
    <property type="match status" value="1"/>
</dbReference>
<evidence type="ECO:0000256" key="2">
    <source>
        <dbReference type="ARBA" id="ARBA00022803"/>
    </source>
</evidence>
<dbReference type="PROSITE" id="PS50005">
    <property type="entry name" value="TPR"/>
    <property type="match status" value="1"/>
</dbReference>
<sequence length="709" mass="78149">MTEMAAYSPEKKSGCGLLGGFFRSRSLWPRRTTSDNSLPSITMDDSLKVTSTTNSKRRRGGSDETVFIDPSNLAAEKPIIKPLNHFKIPPPNYQNQGRKSSDATTISSITKVAPTQGRMVPKEAIGISGELDGMISDHQRAKGSGNLVRASSSNVMLFGHLGNLRQPGTGNSNSNSNSNNLTNSTTNVLNYLPKTARETGFGNVNVNSNGVMGNIVRKANEESHYVKEQPGSLCRALSTRMDPEVLKAMGNEDYKEGRFAEALALYDRAISVDPNKASYRSNKSAALTGLGRLLEAVFECREAINIEPSYHRAHLRLATLYLRLGEAEKALYHYKHSGPEAESSNIAQAQALQARLIKCTEARKLRDWNTLLKETGCAISSGADSAPQIFALQAEALLKLHRHQEADATLGKGPSFDVDSCTKFFGPVGNANLLLVRAQIDMAAGRFEDAVVAARRAALLDSSNKEVSAVVRRTRAVASARSSGNELFKESRFPEACFAYGEGLEHDPFNSVLLCNRAACRSKLGQFEKAIEDCTTALNVRPSYIKARLRRADCNAKLERWDASIQDYEMLIREMPGDEEVGRALFEAQVHLKKQRGEDVKEMKFGANVIVVSSNERFRQLVTSPGMSVVLFCKKPSDKQVLQFMEQLCKRYSSVNFLKVDVEDHPYIAKSESVSSVPAFKIYKNGSRVKEIPGNDHEYLESSVKFYST</sequence>
<dbReference type="PANTHER" id="PTHR46050">
    <property type="entry name" value="TPR REPEAT-CONTAINING THIOREDOXIN"/>
    <property type="match status" value="1"/>
</dbReference>
<proteinExistence type="predicted"/>
<keyword evidence="1" id="KW-0677">Repeat</keyword>
<dbReference type="Pfam" id="PF00515">
    <property type="entry name" value="TPR_1"/>
    <property type="match status" value="1"/>
</dbReference>
<gene>
    <name evidence="6" type="ORF">HHK36_009464</name>
</gene>
<dbReference type="CDD" id="cd02947">
    <property type="entry name" value="TRX_family"/>
    <property type="match status" value="1"/>
</dbReference>
<dbReference type="SMART" id="SM00028">
    <property type="entry name" value="TPR"/>
    <property type="match status" value="7"/>
</dbReference>
<comment type="caution">
    <text evidence="6">The sequence shown here is derived from an EMBL/GenBank/DDBJ whole genome shotgun (WGS) entry which is preliminary data.</text>
</comment>
<evidence type="ECO:0000256" key="1">
    <source>
        <dbReference type="ARBA" id="ARBA00022737"/>
    </source>
</evidence>
<dbReference type="InterPro" id="IPR011990">
    <property type="entry name" value="TPR-like_helical_dom_sf"/>
</dbReference>
<feature type="region of interest" description="Disordered" evidence="4">
    <location>
        <begin position="32"/>
        <end position="65"/>
    </location>
</feature>
<dbReference type="InterPro" id="IPR019734">
    <property type="entry name" value="TPR_rpt"/>
</dbReference>
<name>A0A834ZCV7_TETSI</name>
<evidence type="ECO:0000313" key="6">
    <source>
        <dbReference type="EMBL" id="KAF8404577.1"/>
    </source>
</evidence>
<dbReference type="GO" id="GO:0005737">
    <property type="term" value="C:cytoplasm"/>
    <property type="evidence" value="ECO:0007669"/>
    <property type="project" value="TreeGrafter"/>
</dbReference>
<dbReference type="OrthoDB" id="2335338at2759"/>
<accession>A0A834ZCV7</accession>
<dbReference type="Gene3D" id="3.40.30.10">
    <property type="entry name" value="Glutaredoxin"/>
    <property type="match status" value="1"/>
</dbReference>
<dbReference type="Proteomes" id="UP000655225">
    <property type="component" value="Unassembled WGS sequence"/>
</dbReference>
<keyword evidence="2 3" id="KW-0802">TPR repeat</keyword>
<dbReference type="InterPro" id="IPR013766">
    <property type="entry name" value="Thioredoxin_domain"/>
</dbReference>
<protein>
    <recommendedName>
        <fullName evidence="5">Thioredoxin domain-containing protein</fullName>
    </recommendedName>
</protein>
<dbReference type="Pfam" id="PF00085">
    <property type="entry name" value="Thioredoxin"/>
    <property type="match status" value="1"/>
</dbReference>
<dbReference type="InterPro" id="IPR044534">
    <property type="entry name" value="TTL1-4"/>
</dbReference>
<organism evidence="6 7">
    <name type="scientific">Tetracentron sinense</name>
    <name type="common">Spur-leaf</name>
    <dbReference type="NCBI Taxonomy" id="13715"/>
    <lineage>
        <taxon>Eukaryota</taxon>
        <taxon>Viridiplantae</taxon>
        <taxon>Streptophyta</taxon>
        <taxon>Embryophyta</taxon>
        <taxon>Tracheophyta</taxon>
        <taxon>Spermatophyta</taxon>
        <taxon>Magnoliopsida</taxon>
        <taxon>Trochodendrales</taxon>
        <taxon>Trochodendraceae</taxon>
        <taxon>Tetracentron</taxon>
    </lineage>
</organism>
<dbReference type="Pfam" id="PF07719">
    <property type="entry name" value="TPR_2"/>
    <property type="match status" value="1"/>
</dbReference>
<dbReference type="AlphaFoldDB" id="A0A834ZCV7"/>
<dbReference type="PANTHER" id="PTHR46050:SF7">
    <property type="entry name" value="TETRATRICOPEPTIDE REPEAT (TPR)-LIKE SUPERFAMILY PROTEIN"/>
    <property type="match status" value="1"/>
</dbReference>
<dbReference type="OMA" id="NMMVFGH"/>
<evidence type="ECO:0000259" key="5">
    <source>
        <dbReference type="Pfam" id="PF00085"/>
    </source>
</evidence>
<keyword evidence="7" id="KW-1185">Reference proteome</keyword>
<dbReference type="SUPFAM" id="SSF48452">
    <property type="entry name" value="TPR-like"/>
    <property type="match status" value="2"/>
</dbReference>
<feature type="repeat" description="TPR" evidence="3">
    <location>
        <begin position="243"/>
        <end position="276"/>
    </location>
</feature>
<reference evidence="6 7" key="1">
    <citation type="submission" date="2020-04" db="EMBL/GenBank/DDBJ databases">
        <title>Plant Genome Project.</title>
        <authorList>
            <person name="Zhang R.-G."/>
        </authorList>
    </citation>
    <scope>NUCLEOTIDE SEQUENCE [LARGE SCALE GENOMIC DNA]</scope>
    <source>
        <strain evidence="6">YNK0</strain>
        <tissue evidence="6">Leaf</tissue>
    </source>
</reference>
<evidence type="ECO:0000256" key="3">
    <source>
        <dbReference type="PROSITE-ProRule" id="PRU00339"/>
    </source>
</evidence>
<feature type="domain" description="Thioredoxin" evidence="5">
    <location>
        <begin position="637"/>
        <end position="702"/>
    </location>
</feature>
<dbReference type="GO" id="GO:0006950">
    <property type="term" value="P:response to stress"/>
    <property type="evidence" value="ECO:0007669"/>
    <property type="project" value="UniProtKB-ARBA"/>
</dbReference>
<evidence type="ECO:0000313" key="7">
    <source>
        <dbReference type="Proteomes" id="UP000655225"/>
    </source>
</evidence>
<dbReference type="SUPFAM" id="SSF52833">
    <property type="entry name" value="Thioredoxin-like"/>
    <property type="match status" value="1"/>
</dbReference>